<evidence type="ECO:0000313" key="3">
    <source>
        <dbReference type="EMBL" id="WAH37140.1"/>
    </source>
</evidence>
<dbReference type="EMBL" id="CP104064">
    <property type="protein sequence ID" value="WAH37140.1"/>
    <property type="molecule type" value="Genomic_DNA"/>
</dbReference>
<evidence type="ECO:0000256" key="1">
    <source>
        <dbReference type="ARBA" id="ARBA00005254"/>
    </source>
</evidence>
<dbReference type="CDD" id="cd06558">
    <property type="entry name" value="crotonase-like"/>
    <property type="match status" value="1"/>
</dbReference>
<dbReference type="PANTHER" id="PTHR11941">
    <property type="entry name" value="ENOYL-COA HYDRATASE-RELATED"/>
    <property type="match status" value="1"/>
</dbReference>
<dbReference type="Pfam" id="PF00378">
    <property type="entry name" value="ECH_1"/>
    <property type="match status" value="1"/>
</dbReference>
<keyword evidence="2" id="KW-0456">Lyase</keyword>
<keyword evidence="4" id="KW-1185">Reference proteome</keyword>
<evidence type="ECO:0000256" key="2">
    <source>
        <dbReference type="ARBA" id="ARBA00023239"/>
    </source>
</evidence>
<gene>
    <name evidence="3" type="ORF">NZD86_00735</name>
</gene>
<sequence length="261" mass="28700">MGILLEEKLDDGKISVLTLNRPEVMNAFNTALGGELNSAMDAIYDDSLIRVVVITGAGDRAFCTGGDLKERNGMTPEQWARQHRLFEEVHRKIRQCPKPVISAVNGYALGGGCELALSGDFVYAVKTARFGLPEVTRGIIPGVGGTQTLGRFLPRGRALELMLTGCHLDAEEAYAHGLVNRLCEPTTLLEEAITTARLISKNSPLAVRMAKKAFRLGIDMPLEEGVELALECYNRTVTHPDREEGVRAFNEKRQPNFVDIY</sequence>
<comment type="similarity">
    <text evidence="1">Belongs to the enoyl-CoA hydratase/isomerase family.</text>
</comment>
<name>A0ABY6Z2N9_9BACL</name>
<reference evidence="3" key="1">
    <citation type="submission" date="2022-08" db="EMBL/GenBank/DDBJ databases">
        <title>Alicyclobacillus dauci DSM2870, complete genome.</title>
        <authorList>
            <person name="Wang Q."/>
            <person name="Cai R."/>
            <person name="Wang Z."/>
        </authorList>
    </citation>
    <scope>NUCLEOTIDE SEQUENCE</scope>
    <source>
        <strain evidence="3">DSM 28700</strain>
    </source>
</reference>
<protein>
    <submittedName>
        <fullName evidence="3">Enoyl-CoA hydratase-related protein</fullName>
    </submittedName>
</protein>
<dbReference type="RefSeq" id="WP_268044585.1">
    <property type="nucleotide sequence ID" value="NZ_CP104064.1"/>
</dbReference>
<organism evidence="3 4">
    <name type="scientific">Alicyclobacillus dauci</name>
    <dbReference type="NCBI Taxonomy" id="1475485"/>
    <lineage>
        <taxon>Bacteria</taxon>
        <taxon>Bacillati</taxon>
        <taxon>Bacillota</taxon>
        <taxon>Bacilli</taxon>
        <taxon>Bacillales</taxon>
        <taxon>Alicyclobacillaceae</taxon>
        <taxon>Alicyclobacillus</taxon>
    </lineage>
</organism>
<evidence type="ECO:0000313" key="4">
    <source>
        <dbReference type="Proteomes" id="UP001164803"/>
    </source>
</evidence>
<dbReference type="Proteomes" id="UP001164803">
    <property type="component" value="Chromosome"/>
</dbReference>
<dbReference type="Gene3D" id="1.10.12.10">
    <property type="entry name" value="Lyase 2-enoyl-coa Hydratase, Chain A, domain 2"/>
    <property type="match status" value="1"/>
</dbReference>
<dbReference type="SUPFAM" id="SSF52096">
    <property type="entry name" value="ClpP/crotonase"/>
    <property type="match status" value="1"/>
</dbReference>
<proteinExistence type="inferred from homology"/>
<dbReference type="InterPro" id="IPR014748">
    <property type="entry name" value="Enoyl-CoA_hydra_C"/>
</dbReference>
<dbReference type="PANTHER" id="PTHR11941:SF54">
    <property type="entry name" value="ENOYL-COA HYDRATASE, MITOCHONDRIAL"/>
    <property type="match status" value="1"/>
</dbReference>
<dbReference type="Gene3D" id="3.90.226.10">
    <property type="entry name" value="2-enoyl-CoA Hydratase, Chain A, domain 1"/>
    <property type="match status" value="1"/>
</dbReference>
<accession>A0ABY6Z2N9</accession>
<dbReference type="InterPro" id="IPR001753">
    <property type="entry name" value="Enoyl-CoA_hydra/iso"/>
</dbReference>
<dbReference type="InterPro" id="IPR029045">
    <property type="entry name" value="ClpP/crotonase-like_dom_sf"/>
</dbReference>